<evidence type="ECO:0000256" key="8">
    <source>
        <dbReference type="ARBA" id="ARBA00022989"/>
    </source>
</evidence>
<dbReference type="InterPro" id="IPR057425">
    <property type="entry name" value="DUF2921_N"/>
</dbReference>
<feature type="transmembrane region" description="Helical" evidence="10">
    <location>
        <begin position="756"/>
        <end position="775"/>
    </location>
</feature>
<dbReference type="EC" id="2.3.2.27" evidence="4"/>
<feature type="transmembrane region" description="Helical" evidence="10">
    <location>
        <begin position="670"/>
        <end position="694"/>
    </location>
</feature>
<proteinExistence type="predicted"/>
<feature type="transmembrane region" description="Helical" evidence="10">
    <location>
        <begin position="876"/>
        <end position="898"/>
    </location>
</feature>
<dbReference type="GO" id="GO:0012505">
    <property type="term" value="C:endomembrane system"/>
    <property type="evidence" value="ECO:0007669"/>
    <property type="project" value="UniProtKB-SubCell"/>
</dbReference>
<evidence type="ECO:0000256" key="7">
    <source>
        <dbReference type="ARBA" id="ARBA00022786"/>
    </source>
</evidence>
<organism evidence="14 15">
    <name type="scientific">Heracleum sosnowskyi</name>
    <dbReference type="NCBI Taxonomy" id="360622"/>
    <lineage>
        <taxon>Eukaryota</taxon>
        <taxon>Viridiplantae</taxon>
        <taxon>Streptophyta</taxon>
        <taxon>Embryophyta</taxon>
        <taxon>Tracheophyta</taxon>
        <taxon>Spermatophyta</taxon>
        <taxon>Magnoliopsida</taxon>
        <taxon>eudicotyledons</taxon>
        <taxon>Gunneridae</taxon>
        <taxon>Pentapetalae</taxon>
        <taxon>asterids</taxon>
        <taxon>campanulids</taxon>
        <taxon>Apiales</taxon>
        <taxon>Apiaceae</taxon>
        <taxon>Apioideae</taxon>
        <taxon>apioid superclade</taxon>
        <taxon>Tordylieae</taxon>
        <taxon>Tordyliinae</taxon>
        <taxon>Heracleum</taxon>
    </lineage>
</organism>
<dbReference type="Proteomes" id="UP001237642">
    <property type="component" value="Unassembled WGS sequence"/>
</dbReference>
<keyword evidence="11" id="KW-0732">Signal</keyword>
<keyword evidence="5" id="KW-0808">Transferase</keyword>
<evidence type="ECO:0000256" key="1">
    <source>
        <dbReference type="ARBA" id="ARBA00000900"/>
    </source>
</evidence>
<reference evidence="14" key="2">
    <citation type="submission" date="2023-05" db="EMBL/GenBank/DDBJ databases">
        <authorList>
            <person name="Schelkunov M.I."/>
        </authorList>
    </citation>
    <scope>NUCLEOTIDE SEQUENCE</scope>
    <source>
        <strain evidence="14">Hsosn_3</strain>
        <tissue evidence="14">Leaf</tissue>
    </source>
</reference>
<reference evidence="14" key="1">
    <citation type="submission" date="2023-02" db="EMBL/GenBank/DDBJ databases">
        <title>Genome of toxic invasive species Heracleum sosnowskyi carries increased number of genes despite the absence of recent whole-genome duplications.</title>
        <authorList>
            <person name="Schelkunov M."/>
            <person name="Shtratnikova V."/>
            <person name="Makarenko M."/>
            <person name="Klepikova A."/>
            <person name="Omelchenko D."/>
            <person name="Novikova G."/>
            <person name="Obukhova E."/>
            <person name="Bogdanov V."/>
            <person name="Penin A."/>
            <person name="Logacheva M."/>
        </authorList>
    </citation>
    <scope>NUCLEOTIDE SEQUENCE</scope>
    <source>
        <strain evidence="14">Hsosn_3</strain>
        <tissue evidence="14">Leaf</tissue>
    </source>
</reference>
<keyword evidence="8 10" id="KW-1133">Transmembrane helix</keyword>
<comment type="subcellular location">
    <subcellularLocation>
        <location evidence="2">Endomembrane system</location>
        <topology evidence="2">Multi-pass membrane protein</topology>
    </subcellularLocation>
</comment>
<comment type="pathway">
    <text evidence="3">Protein modification; protein ubiquitination.</text>
</comment>
<evidence type="ECO:0000256" key="3">
    <source>
        <dbReference type="ARBA" id="ARBA00004906"/>
    </source>
</evidence>
<feature type="transmembrane region" description="Helical" evidence="10">
    <location>
        <begin position="806"/>
        <end position="824"/>
    </location>
</feature>
<evidence type="ECO:0000259" key="13">
    <source>
        <dbReference type="Pfam" id="PF25333"/>
    </source>
</evidence>
<accession>A0AAD8GUE7</accession>
<evidence type="ECO:0000256" key="5">
    <source>
        <dbReference type="ARBA" id="ARBA00022679"/>
    </source>
</evidence>
<dbReference type="GO" id="GO:0061630">
    <property type="term" value="F:ubiquitin protein ligase activity"/>
    <property type="evidence" value="ECO:0007669"/>
    <property type="project" value="UniProtKB-EC"/>
</dbReference>
<dbReference type="EMBL" id="JAUIZM010000011">
    <property type="protein sequence ID" value="KAK1354236.1"/>
    <property type="molecule type" value="Genomic_DNA"/>
</dbReference>
<name>A0AAD8GUE7_9APIA</name>
<feature type="domain" description="DUF2921" evidence="13">
    <location>
        <begin position="262"/>
        <end position="403"/>
    </location>
</feature>
<evidence type="ECO:0000256" key="10">
    <source>
        <dbReference type="SAM" id="Phobius"/>
    </source>
</evidence>
<evidence type="ECO:0000256" key="11">
    <source>
        <dbReference type="SAM" id="SignalP"/>
    </source>
</evidence>
<keyword evidence="9 10" id="KW-0472">Membrane</keyword>
<evidence type="ECO:0000313" key="14">
    <source>
        <dbReference type="EMBL" id="KAK1354236.1"/>
    </source>
</evidence>
<protein>
    <recommendedName>
        <fullName evidence="4">RING-type E3 ubiquitin transferase</fullName>
        <ecNumber evidence="4">2.3.2.27</ecNumber>
    </recommendedName>
</protein>
<evidence type="ECO:0000259" key="12">
    <source>
        <dbReference type="Pfam" id="PF11145"/>
    </source>
</evidence>
<feature type="chain" id="PRO_5042029877" description="RING-type E3 ubiquitin transferase" evidence="11">
    <location>
        <begin position="31"/>
        <end position="928"/>
    </location>
</feature>
<keyword evidence="7" id="KW-0833">Ubl conjugation pathway</keyword>
<evidence type="ECO:0000313" key="15">
    <source>
        <dbReference type="Proteomes" id="UP001237642"/>
    </source>
</evidence>
<dbReference type="Pfam" id="PF25333">
    <property type="entry name" value="DUF2921_N"/>
    <property type="match status" value="3"/>
</dbReference>
<evidence type="ECO:0000256" key="6">
    <source>
        <dbReference type="ARBA" id="ARBA00022692"/>
    </source>
</evidence>
<feature type="transmembrane region" description="Helical" evidence="10">
    <location>
        <begin position="637"/>
        <end position="658"/>
    </location>
</feature>
<evidence type="ECO:0000256" key="9">
    <source>
        <dbReference type="ARBA" id="ARBA00023136"/>
    </source>
</evidence>
<feature type="domain" description="DUF2921" evidence="13">
    <location>
        <begin position="432"/>
        <end position="615"/>
    </location>
</feature>
<dbReference type="InterPro" id="IPR021319">
    <property type="entry name" value="DUF2921"/>
</dbReference>
<feature type="domain" description="SWEET-like" evidence="12">
    <location>
        <begin position="629"/>
        <end position="911"/>
    </location>
</feature>
<feature type="signal peptide" evidence="11">
    <location>
        <begin position="1"/>
        <end position="30"/>
    </location>
</feature>
<evidence type="ECO:0000256" key="2">
    <source>
        <dbReference type="ARBA" id="ARBA00004127"/>
    </source>
</evidence>
<dbReference type="PANTHER" id="PTHR33389">
    <property type="entry name" value="FAMILY PROTEIN, PUTATIVE (DUF2921)-RELATED"/>
    <property type="match status" value="1"/>
</dbReference>
<sequence length="928" mass="105086">MMFPNFCQLAWPHTCVFFLLILYNFTLSTSKSSVSYSKHCGSVVSEATPTTYADFAFPYLLASTSFLAGGERILGKSPYSYLYSFDFHTSRNVYATNTQGVYKIEAVMTFRVYNHDVYYPESNATYGISPRRRRRSDRLKFLLHGFWSESSGKGCFVGSASWYSSKGETLNLEAKFNINYSKNSTYFNSLVTGNLESLSHLNDESYFEPISILSFPQVKQYEYKLISEETVRGFHVDDIEKSSVLESHPGEICSLFNMEYIPFNLEYASSCNSSVKNCSPVDGVLGYVPTYISLNSIQCEEYGNKMRFLARLTNYTYSGRYENFNPNSTLVGEGLWDEKTNSLVIVACRITSSNSSGDAHVGNCSYRLRLWFPSVWSIKNRDKAVGQIWTNKTVQDSGYFGRIKIRTSDLYMTVPGFKYEYTEIEKVNELCPKKAVTKGRRYPSEQSYDMRFDMSVQNSKYFGWGYAEPLLIGNKSYVHSPVYMSNSRWGGYGRIIESDFESENAVSDIVSLNVSYSLSFSWTGEVKLRTGYSSLNASLNSYGRLVISAEGIYDAETGYLCMVGCRDLGFNHSADCDILLSFQFPESEGSNEGFIKGSMKSTRKQSDPLFFEQLSIQATSFSSFEAGRSVCRIDLEITMVLISNTLACISIFFQLYYAKKHPNTLPHISLVMLVILTLGNMIPLVLNFEALFLPKQNTENVMLSSAGWLEVNEVIVRVITMAAFLLQFRLLQSAWTARQSGESNKQDISVAEKKTLSVSLPIYIVGGLIAFLVNWKKNYYGNAPPAFDYFQAQNQQHTLWGDLRSYAGLILDGFLFPQVLLNIFQMSKDSALSMPFYLGTTLVHIVPHVYDIYRANNYVPTHVMRSYIYANPSADIYSTAWDIIIPLGGLLLAVIIFLQQKYGGRIILPRKLRELELYAKAPVDETVQ</sequence>
<comment type="caution">
    <text evidence="14">The sequence shown here is derived from an EMBL/GenBank/DDBJ whole genome shotgun (WGS) entry which is preliminary data.</text>
</comment>
<feature type="transmembrane region" description="Helical" evidence="10">
    <location>
        <begin position="836"/>
        <end position="856"/>
    </location>
</feature>
<feature type="domain" description="DUF2921" evidence="13">
    <location>
        <begin position="36"/>
        <end position="211"/>
    </location>
</feature>
<evidence type="ECO:0000256" key="4">
    <source>
        <dbReference type="ARBA" id="ARBA00012483"/>
    </source>
</evidence>
<keyword evidence="15" id="KW-1185">Reference proteome</keyword>
<dbReference type="Pfam" id="PF11145">
    <property type="entry name" value="DUF2921"/>
    <property type="match status" value="1"/>
</dbReference>
<keyword evidence="6 10" id="KW-0812">Transmembrane</keyword>
<dbReference type="AlphaFoldDB" id="A0AAD8GUE7"/>
<dbReference type="PANTHER" id="PTHR33389:SF18">
    <property type="entry name" value="OS01G0677900 PROTEIN"/>
    <property type="match status" value="1"/>
</dbReference>
<feature type="transmembrane region" description="Helical" evidence="10">
    <location>
        <begin position="714"/>
        <end position="735"/>
    </location>
</feature>
<gene>
    <name evidence="14" type="ORF">POM88_047492</name>
</gene>
<comment type="catalytic activity">
    <reaction evidence="1">
        <text>S-ubiquitinyl-[E2 ubiquitin-conjugating enzyme]-L-cysteine + [acceptor protein]-L-lysine = [E2 ubiquitin-conjugating enzyme]-L-cysteine + N(6)-ubiquitinyl-[acceptor protein]-L-lysine.</text>
        <dbReference type="EC" id="2.3.2.27"/>
    </reaction>
</comment>